<accession>A0A0S4JJ93</accession>
<dbReference type="EMBL" id="CYKH01001823">
    <property type="protein sequence ID" value="CUG90422.1"/>
    <property type="molecule type" value="Genomic_DNA"/>
</dbReference>
<dbReference type="OrthoDB" id="550424at2759"/>
<feature type="region of interest" description="Disordered" evidence="6">
    <location>
        <begin position="307"/>
        <end position="335"/>
    </location>
</feature>
<dbReference type="Pfam" id="PF00684">
    <property type="entry name" value="DnaJ_CXXCXGXG"/>
    <property type="match status" value="1"/>
</dbReference>
<name>A0A0S4JJ93_BODSA</name>
<dbReference type="Proteomes" id="UP000051952">
    <property type="component" value="Unassembled WGS sequence"/>
</dbReference>
<sequence>MQFMQGGDMDDMMAQFFGGGGGGMMGGGGGRPRRRKGRDVGHALPVTLESLYNGKSMELEREKTILCPTCKGRGTNKPGLNSKCAACRGQGARIVVRQMGPMMQQMQVPCDACSGRGTKVEAKDKCNDCKGECTKTSQSPLKILIEKGMEHQQQIPFRGEGDQHPDIDVPGDIVIVLQQVKHDKFVRDDSDLHMKQKITLAEALCGFQFVVTHLDGRQLVVRSTPGMIVKPGDKKCLPGEGMPVWKQPTKFGDLVIEFDVVFPERMESGQIEVLRKNLPPPKSLDVEYDASEAHDCFLHRQALDELRKEMEKDEDDDDDARGGGGGGQPMQCAHQ</sequence>
<dbReference type="InterPro" id="IPR036410">
    <property type="entry name" value="HSP_DnaJ_Cys-rich_dom_sf"/>
</dbReference>
<keyword evidence="9" id="KW-1185">Reference proteome</keyword>
<dbReference type="InterPro" id="IPR008971">
    <property type="entry name" value="HSP40/DnaJ_pept-bd"/>
</dbReference>
<proteinExistence type="predicted"/>
<dbReference type="InterPro" id="IPR002939">
    <property type="entry name" value="DnaJ_C"/>
</dbReference>
<keyword evidence="8" id="KW-0346">Stress response</keyword>
<evidence type="ECO:0000256" key="3">
    <source>
        <dbReference type="ARBA" id="ARBA00022771"/>
    </source>
</evidence>
<dbReference type="PROSITE" id="PS51188">
    <property type="entry name" value="ZF_CR"/>
    <property type="match status" value="1"/>
</dbReference>
<protein>
    <submittedName>
        <fullName evidence="8">Heat shock protein, putative</fullName>
    </submittedName>
</protein>
<dbReference type="VEuPathDB" id="TriTrypDB:BSAL_26615"/>
<dbReference type="FunFam" id="2.60.260.20:FF:000003">
    <property type="entry name" value="DnaJ subfamily A member 2"/>
    <property type="match status" value="1"/>
</dbReference>
<dbReference type="GO" id="GO:0006457">
    <property type="term" value="P:protein folding"/>
    <property type="evidence" value="ECO:0007669"/>
    <property type="project" value="InterPro"/>
</dbReference>
<evidence type="ECO:0000256" key="5">
    <source>
        <dbReference type="PROSITE-ProRule" id="PRU00546"/>
    </source>
</evidence>
<dbReference type="GO" id="GO:0030544">
    <property type="term" value="F:Hsp70 protein binding"/>
    <property type="evidence" value="ECO:0007669"/>
    <property type="project" value="InterPro"/>
</dbReference>
<evidence type="ECO:0000256" key="2">
    <source>
        <dbReference type="ARBA" id="ARBA00022737"/>
    </source>
</evidence>
<dbReference type="InterPro" id="IPR001305">
    <property type="entry name" value="HSP_DnaJ_Cys-rich_dom"/>
</dbReference>
<reference evidence="9" key="1">
    <citation type="submission" date="2015-09" db="EMBL/GenBank/DDBJ databases">
        <authorList>
            <consortium name="Pathogen Informatics"/>
        </authorList>
    </citation>
    <scope>NUCLEOTIDE SEQUENCE [LARGE SCALE GENOMIC DNA]</scope>
    <source>
        <strain evidence="9">Lake Konstanz</strain>
    </source>
</reference>
<keyword evidence="3 5" id="KW-0863">Zinc-finger</keyword>
<dbReference type="CDD" id="cd10747">
    <property type="entry name" value="DnaJ_C"/>
    <property type="match status" value="1"/>
</dbReference>
<evidence type="ECO:0000313" key="9">
    <source>
        <dbReference type="Proteomes" id="UP000051952"/>
    </source>
</evidence>
<dbReference type="SUPFAM" id="SSF49493">
    <property type="entry name" value="HSP40/DnaJ peptide-binding domain"/>
    <property type="match status" value="2"/>
</dbReference>
<keyword evidence="1 5" id="KW-0479">Metal-binding</keyword>
<feature type="domain" description="CR-type" evidence="7">
    <location>
        <begin position="54"/>
        <end position="138"/>
    </location>
</feature>
<keyword evidence="4 5" id="KW-0862">Zinc</keyword>
<organism evidence="8 9">
    <name type="scientific">Bodo saltans</name>
    <name type="common">Flagellated protozoan</name>
    <dbReference type="NCBI Taxonomy" id="75058"/>
    <lineage>
        <taxon>Eukaryota</taxon>
        <taxon>Discoba</taxon>
        <taxon>Euglenozoa</taxon>
        <taxon>Kinetoplastea</taxon>
        <taxon>Metakinetoplastina</taxon>
        <taxon>Eubodonida</taxon>
        <taxon>Bodonidae</taxon>
        <taxon>Bodo</taxon>
    </lineage>
</organism>
<dbReference type="SUPFAM" id="SSF57938">
    <property type="entry name" value="DnaJ/Hsp40 cysteine-rich domain"/>
    <property type="match status" value="1"/>
</dbReference>
<evidence type="ECO:0000256" key="4">
    <source>
        <dbReference type="ARBA" id="ARBA00022833"/>
    </source>
</evidence>
<dbReference type="Pfam" id="PF01556">
    <property type="entry name" value="DnaJ_C"/>
    <property type="match status" value="1"/>
</dbReference>
<dbReference type="AlphaFoldDB" id="A0A0S4JJ93"/>
<evidence type="ECO:0000256" key="1">
    <source>
        <dbReference type="ARBA" id="ARBA00022723"/>
    </source>
</evidence>
<dbReference type="FunFam" id="2.10.230.10:FF:000010">
    <property type="entry name" value="Heat shock protein DnaJ, putative"/>
    <property type="match status" value="1"/>
</dbReference>
<dbReference type="OMA" id="FKFTHLD"/>
<dbReference type="GO" id="GO:0051082">
    <property type="term" value="F:unfolded protein binding"/>
    <property type="evidence" value="ECO:0007669"/>
    <property type="project" value="InterPro"/>
</dbReference>
<dbReference type="InterPro" id="IPR044713">
    <property type="entry name" value="DNJA1/2-like"/>
</dbReference>
<evidence type="ECO:0000313" key="8">
    <source>
        <dbReference type="EMBL" id="CUG90422.1"/>
    </source>
</evidence>
<gene>
    <name evidence="8" type="ORF">BSAL_26615</name>
</gene>
<dbReference type="PANTHER" id="PTHR43888">
    <property type="entry name" value="DNAJ-LIKE-2, ISOFORM A-RELATED"/>
    <property type="match status" value="1"/>
</dbReference>
<feature type="zinc finger region" description="CR-type" evidence="5">
    <location>
        <begin position="54"/>
        <end position="138"/>
    </location>
</feature>
<dbReference type="GO" id="GO:0008270">
    <property type="term" value="F:zinc ion binding"/>
    <property type="evidence" value="ECO:0007669"/>
    <property type="project" value="UniProtKB-KW"/>
</dbReference>
<dbReference type="Gene3D" id="2.60.260.20">
    <property type="entry name" value="Urease metallochaperone UreE, N-terminal domain"/>
    <property type="match status" value="2"/>
</dbReference>
<evidence type="ECO:0000259" key="7">
    <source>
        <dbReference type="PROSITE" id="PS51188"/>
    </source>
</evidence>
<dbReference type="CDD" id="cd10719">
    <property type="entry name" value="DnaJ_zf"/>
    <property type="match status" value="1"/>
</dbReference>
<keyword evidence="2" id="KW-0677">Repeat</keyword>
<evidence type="ECO:0000256" key="6">
    <source>
        <dbReference type="SAM" id="MobiDB-lite"/>
    </source>
</evidence>
<dbReference type="Gene3D" id="2.10.230.10">
    <property type="entry name" value="Heat shock protein DnaJ, cysteine-rich domain"/>
    <property type="match status" value="1"/>
</dbReference>